<dbReference type="GO" id="GO:0005886">
    <property type="term" value="C:plasma membrane"/>
    <property type="evidence" value="ECO:0007669"/>
    <property type="project" value="TreeGrafter"/>
</dbReference>
<evidence type="ECO:0000313" key="13">
    <source>
        <dbReference type="Proteomes" id="UP001152622"/>
    </source>
</evidence>
<feature type="transmembrane region" description="Helical" evidence="10">
    <location>
        <begin position="455"/>
        <end position="477"/>
    </location>
</feature>
<feature type="transmembrane region" description="Helical" evidence="10">
    <location>
        <begin position="380"/>
        <end position="404"/>
    </location>
</feature>
<feature type="binding site" evidence="6">
    <location>
        <position position="58"/>
    </location>
    <ligand>
        <name>Na(+)</name>
        <dbReference type="ChEBI" id="CHEBI:29101"/>
        <label>1</label>
    </ligand>
</feature>
<evidence type="ECO:0000256" key="8">
    <source>
        <dbReference type="RuleBase" id="RU003732"/>
    </source>
</evidence>
<dbReference type="PROSITE" id="PS50835">
    <property type="entry name" value="IG_LIKE"/>
    <property type="match status" value="1"/>
</dbReference>
<feature type="transmembrane region" description="Helical" evidence="10">
    <location>
        <begin position="539"/>
        <end position="560"/>
    </location>
</feature>
<feature type="binding site" evidence="6">
    <location>
        <position position="295"/>
    </location>
    <ligand>
        <name>Na(+)</name>
        <dbReference type="ChEBI" id="CHEBI:29101"/>
        <label>1</label>
    </ligand>
</feature>
<feature type="binding site" evidence="6">
    <location>
        <position position="395"/>
    </location>
    <ligand>
        <name>Na(+)</name>
        <dbReference type="ChEBI" id="CHEBI:29101"/>
        <label>1</label>
    </ligand>
</feature>
<dbReference type="PROSITE" id="PS00610">
    <property type="entry name" value="NA_NEUROTRAN_SYMP_1"/>
    <property type="match status" value="1"/>
</dbReference>
<dbReference type="PANTHER" id="PTHR11616">
    <property type="entry name" value="SODIUM/CHLORIDE DEPENDENT TRANSPORTER"/>
    <property type="match status" value="1"/>
</dbReference>
<dbReference type="InterPro" id="IPR007110">
    <property type="entry name" value="Ig-like_dom"/>
</dbReference>
<feature type="binding site" evidence="6">
    <location>
        <position position="392"/>
    </location>
    <ligand>
        <name>Na(+)</name>
        <dbReference type="ChEBI" id="CHEBI:29101"/>
        <label>1</label>
    </ligand>
</feature>
<dbReference type="Proteomes" id="UP001152622">
    <property type="component" value="Chromosome 16"/>
</dbReference>
<evidence type="ECO:0000256" key="1">
    <source>
        <dbReference type="ARBA" id="ARBA00004141"/>
    </source>
</evidence>
<feature type="binding site" evidence="6">
    <location>
        <position position="54"/>
    </location>
    <ligand>
        <name>Na(+)</name>
        <dbReference type="ChEBI" id="CHEBI:29101"/>
        <label>1</label>
    </ligand>
</feature>
<keyword evidence="6" id="KW-0479">Metal-binding</keyword>
<evidence type="ECO:0000256" key="5">
    <source>
        <dbReference type="ARBA" id="ARBA00023136"/>
    </source>
</evidence>
<dbReference type="PRINTS" id="PR00176">
    <property type="entry name" value="NANEUSMPORT"/>
</dbReference>
<dbReference type="PROSITE" id="PS50267">
    <property type="entry name" value="NA_NEUROTRAN_SYMP_3"/>
    <property type="match status" value="1"/>
</dbReference>
<feature type="binding site" evidence="6">
    <location>
        <position position="396"/>
    </location>
    <ligand>
        <name>Na(+)</name>
        <dbReference type="ChEBI" id="CHEBI:29101"/>
        <label>1</label>
    </ligand>
</feature>
<sequence length="636" mass="70466">MATQIENEQEVSLMTGSSAPNKGSEGPEKDSPQKARGQWANKAEYLLAVVGHIVGLGNVWRFPYLCYKNGGGVFFVPYLLFLVLGGIPLFLLETSMGQYTSLGGVMAWRNFCPLFGGVGYATQVLILHGTVYYITVLVWALLYMVNSFYWPLPWSHCNNTWNTENCFQFEALNFTANATVLPENATSSITEFWERGVLQLSSRMEDLSPVNWRLALCLLAIWVMCYFCVWKGVKSTGKVVYFTATFPFVTLLVLLIRGVTLPGAGGGIMYYLRPDYIRLADPQVWMDAGTQIFFSYGISMGSLTALGSYNRFNNDCLKDCFTLCILNSGTSIMAGFAVFAILGFMAQEQGIDISEVAQSGPGLAFIVFPRAISMMPFPQFWGVCFFLMIILLGLDSQFVALESLMTSLMDLYPTVIRKGYRRELLLLLLSVVSFLLGLIMITPGGLYVFQIYDHYSYSGPGLLLLSIFQTISVGWMYGSDRYCDVLQSMIGYRPWPIFKLCWSYLTPAFCIGSFVFSLVRWSPVTLAKGLVAPGWAIALGWLLCLSTVSTLPLWATYALLTTPGSLRQRICRLRNGPFTPSPENKHLAFELQPPAPIGEAKVTSGSEVSGNAEGLACAGSGIDLVPNKSTWSWERS</sequence>
<feature type="transmembrane region" description="Helical" evidence="10">
    <location>
        <begin position="241"/>
        <end position="272"/>
    </location>
</feature>
<feature type="binding site" evidence="6">
    <location>
        <position position="327"/>
    </location>
    <ligand>
        <name>Na(+)</name>
        <dbReference type="ChEBI" id="CHEBI:29101"/>
        <label>1</label>
    </ligand>
</feature>
<keyword evidence="13" id="KW-1185">Reference proteome</keyword>
<feature type="transmembrane region" description="Helical" evidence="10">
    <location>
        <begin position="497"/>
        <end position="519"/>
    </location>
</feature>
<evidence type="ECO:0000256" key="3">
    <source>
        <dbReference type="ARBA" id="ARBA00022692"/>
    </source>
</evidence>
<dbReference type="InterPro" id="IPR037272">
    <property type="entry name" value="SNS_sf"/>
</dbReference>
<accession>A0A9Q1EJS9</accession>
<proteinExistence type="inferred from homology"/>
<dbReference type="GO" id="GO:0042995">
    <property type="term" value="C:cell projection"/>
    <property type="evidence" value="ECO:0007669"/>
    <property type="project" value="TreeGrafter"/>
</dbReference>
<dbReference type="SUPFAM" id="SSF161070">
    <property type="entry name" value="SNF-like"/>
    <property type="match status" value="1"/>
</dbReference>
<keyword evidence="6" id="KW-0915">Sodium</keyword>
<evidence type="ECO:0000256" key="9">
    <source>
        <dbReference type="SAM" id="MobiDB-lite"/>
    </source>
</evidence>
<feature type="binding site" evidence="6">
    <location>
        <position position="51"/>
    </location>
    <ligand>
        <name>Na(+)</name>
        <dbReference type="ChEBI" id="CHEBI:29101"/>
        <label>1</label>
    </ligand>
</feature>
<feature type="transmembrane region" description="Helical" evidence="10">
    <location>
        <begin position="43"/>
        <end position="60"/>
    </location>
</feature>
<reference evidence="12" key="1">
    <citation type="journal article" date="2023" name="Science">
        <title>Genome structures resolve the early diversification of teleost fishes.</title>
        <authorList>
            <person name="Parey E."/>
            <person name="Louis A."/>
            <person name="Montfort J."/>
            <person name="Bouchez O."/>
            <person name="Roques C."/>
            <person name="Iampietro C."/>
            <person name="Lluch J."/>
            <person name="Castinel A."/>
            <person name="Donnadieu C."/>
            <person name="Desvignes T."/>
            <person name="Floi Bucao C."/>
            <person name="Jouanno E."/>
            <person name="Wen M."/>
            <person name="Mejri S."/>
            <person name="Dirks R."/>
            <person name="Jansen H."/>
            <person name="Henkel C."/>
            <person name="Chen W.J."/>
            <person name="Zahm M."/>
            <person name="Cabau C."/>
            <person name="Klopp C."/>
            <person name="Thompson A.W."/>
            <person name="Robinson-Rechavi M."/>
            <person name="Braasch I."/>
            <person name="Lecointre G."/>
            <person name="Bobe J."/>
            <person name="Postlethwait J.H."/>
            <person name="Berthelot C."/>
            <person name="Roest Crollius H."/>
            <person name="Guiguen Y."/>
        </authorList>
    </citation>
    <scope>NUCLEOTIDE SEQUENCE</scope>
    <source>
        <strain evidence="12">WJC10195</strain>
    </source>
</reference>
<evidence type="ECO:0000259" key="11">
    <source>
        <dbReference type="PROSITE" id="PS50835"/>
    </source>
</evidence>
<evidence type="ECO:0000256" key="10">
    <source>
        <dbReference type="SAM" id="Phobius"/>
    </source>
</evidence>
<keyword evidence="3 8" id="KW-0812">Transmembrane</keyword>
<keyword evidence="8" id="KW-0769">Symport</keyword>
<comment type="caution">
    <text evidence="12">The sequence shown here is derived from an EMBL/GenBank/DDBJ whole genome shotgun (WGS) entry which is preliminary data.</text>
</comment>
<evidence type="ECO:0000256" key="7">
    <source>
        <dbReference type="PIRSR" id="PIRSR600175-2"/>
    </source>
</evidence>
<dbReference type="Pfam" id="PF00209">
    <property type="entry name" value="SNF"/>
    <property type="match status" value="1"/>
</dbReference>
<feature type="disulfide bond" evidence="7">
    <location>
        <begin position="157"/>
        <end position="166"/>
    </location>
</feature>
<dbReference type="InterPro" id="IPR000175">
    <property type="entry name" value="Na/ntran_symport"/>
</dbReference>
<keyword evidence="7" id="KW-1015">Disulfide bond</keyword>
<dbReference type="EMBL" id="JAINUF010000016">
    <property type="protein sequence ID" value="KAJ8340107.1"/>
    <property type="molecule type" value="Genomic_DNA"/>
</dbReference>
<keyword evidence="4 10" id="KW-1133">Transmembrane helix</keyword>
<feature type="transmembrane region" description="Helical" evidence="10">
    <location>
        <begin position="292"/>
        <end position="309"/>
    </location>
</feature>
<keyword evidence="5 10" id="KW-0472">Membrane</keyword>
<evidence type="ECO:0000256" key="4">
    <source>
        <dbReference type="ARBA" id="ARBA00022989"/>
    </source>
</evidence>
<dbReference type="GO" id="GO:0046872">
    <property type="term" value="F:metal ion binding"/>
    <property type="evidence" value="ECO:0007669"/>
    <property type="project" value="UniProtKB-KW"/>
</dbReference>
<protein>
    <recommendedName>
        <fullName evidence="8">Transporter</fullName>
    </recommendedName>
</protein>
<keyword evidence="2 8" id="KW-0813">Transport</keyword>
<organism evidence="12 13">
    <name type="scientific">Synaphobranchus kaupii</name>
    <name type="common">Kaup's arrowtooth eel</name>
    <dbReference type="NCBI Taxonomy" id="118154"/>
    <lineage>
        <taxon>Eukaryota</taxon>
        <taxon>Metazoa</taxon>
        <taxon>Chordata</taxon>
        <taxon>Craniata</taxon>
        <taxon>Vertebrata</taxon>
        <taxon>Euteleostomi</taxon>
        <taxon>Actinopterygii</taxon>
        <taxon>Neopterygii</taxon>
        <taxon>Teleostei</taxon>
        <taxon>Anguilliformes</taxon>
        <taxon>Synaphobranchidae</taxon>
        <taxon>Synaphobranchus</taxon>
    </lineage>
</organism>
<evidence type="ECO:0000256" key="6">
    <source>
        <dbReference type="PIRSR" id="PIRSR600175-1"/>
    </source>
</evidence>
<evidence type="ECO:0000313" key="12">
    <source>
        <dbReference type="EMBL" id="KAJ8340107.1"/>
    </source>
</evidence>
<dbReference type="OrthoDB" id="6581954at2759"/>
<feature type="compositionally biased region" description="Polar residues" evidence="9">
    <location>
        <begin position="1"/>
        <end position="21"/>
    </location>
</feature>
<dbReference type="AlphaFoldDB" id="A0A9Q1EJS9"/>
<feature type="transmembrane region" description="Helical" evidence="10">
    <location>
        <begin position="321"/>
        <end position="346"/>
    </location>
</feature>
<comment type="similarity">
    <text evidence="8">Belongs to the sodium:neurotransmitter symporter (SNF) (TC 2.A.22) family.</text>
</comment>
<dbReference type="GO" id="GO:0005332">
    <property type="term" value="F:gamma-aminobutyric acid:sodium:chloride symporter activity"/>
    <property type="evidence" value="ECO:0007669"/>
    <property type="project" value="TreeGrafter"/>
</dbReference>
<dbReference type="PANTHER" id="PTHR11616:SF249">
    <property type="entry name" value="SOLUTE CARRIER FAMILY 6 MEMBER 22, TANDEM DUPLICATE 2 ISOFORM X2-RELATED"/>
    <property type="match status" value="1"/>
</dbReference>
<feature type="transmembrane region" description="Helical" evidence="10">
    <location>
        <begin position="210"/>
        <end position="229"/>
    </location>
</feature>
<feature type="transmembrane region" description="Helical" evidence="10">
    <location>
        <begin position="124"/>
        <end position="145"/>
    </location>
</feature>
<comment type="subcellular location">
    <subcellularLocation>
        <location evidence="1">Membrane</location>
        <topology evidence="1">Multi-pass membrane protein</topology>
    </subcellularLocation>
</comment>
<name>A0A9Q1EJS9_SYNKA</name>
<feature type="transmembrane region" description="Helical" evidence="10">
    <location>
        <begin position="72"/>
        <end position="92"/>
    </location>
</feature>
<feature type="domain" description="Ig-like" evidence="11">
    <location>
        <begin position="582"/>
        <end position="636"/>
    </location>
</feature>
<feature type="region of interest" description="Disordered" evidence="9">
    <location>
        <begin position="1"/>
        <end position="34"/>
    </location>
</feature>
<gene>
    <name evidence="12" type="ORF">SKAU_G00347400</name>
</gene>
<evidence type="ECO:0000256" key="2">
    <source>
        <dbReference type="ARBA" id="ARBA00022448"/>
    </source>
</evidence>
<feature type="transmembrane region" description="Helical" evidence="10">
    <location>
        <begin position="424"/>
        <end position="449"/>
    </location>
</feature>
<dbReference type="CDD" id="cd11496">
    <property type="entry name" value="SLC6sbd-TauT-like"/>
    <property type="match status" value="1"/>
</dbReference>